<protein>
    <submittedName>
        <fullName evidence="3">Plant natriuretic peptide-like 11</fullName>
    </submittedName>
</protein>
<feature type="signal peptide" evidence="1">
    <location>
        <begin position="1"/>
        <end position="21"/>
    </location>
</feature>
<dbReference type="AlphaFoldDB" id="A0A513ZSA8"/>
<proteinExistence type="predicted"/>
<evidence type="ECO:0000259" key="2">
    <source>
        <dbReference type="PROSITE" id="PS50842"/>
    </source>
</evidence>
<dbReference type="InterPro" id="IPR036908">
    <property type="entry name" value="RlpA-like_sf"/>
</dbReference>
<dbReference type="PANTHER" id="PTHR47480:SF1">
    <property type="entry name" value="EG45-LIKE DOMAIN CONTAINING PROTEIN 1"/>
    <property type="match status" value="1"/>
</dbReference>
<dbReference type="PANTHER" id="PTHR47480">
    <property type="entry name" value="EG45-LIKE DOMAIN CONTAINING PROTEIN"/>
    <property type="match status" value="1"/>
</dbReference>
<reference evidence="3" key="1">
    <citation type="submission" date="2018-12" db="EMBL/GenBank/DDBJ databases">
        <title>Characterisation of an expanded family of plant natriuretic peptide-like proteins in the apple and pear scab pathogens.</title>
        <authorList>
            <person name="Wheeler J."/>
            <person name="Jones D.A."/>
            <person name="Kastner P."/>
            <person name="Taranto A.P."/>
            <person name="Cooke I.R."/>
            <person name="Boshoven J.C."/>
            <person name="Shiller J.B."/>
            <person name="Mesarich C.H."/>
            <person name="Thomma B.P.H.J."/>
            <person name="Deng C.H."/>
            <person name="Bowen J.K."/>
            <person name="Plummer K.M."/>
        </authorList>
    </citation>
    <scope>NUCLEOTIDE SEQUENCE</scope>
</reference>
<keyword evidence="1" id="KW-0732">Signal</keyword>
<dbReference type="CDD" id="cd22269">
    <property type="entry name" value="DPBB_EG45-like"/>
    <property type="match status" value="1"/>
</dbReference>
<name>A0A513ZSA8_9PEZI</name>
<feature type="domain" description="Expansin-like EG45" evidence="2">
    <location>
        <begin position="16"/>
        <end position="127"/>
    </location>
</feature>
<gene>
    <name evidence="3" type="primary">PNPL-11</name>
</gene>
<accession>A0A513ZSA8</accession>
<sequence>MKGPTTLIAISCFASLGLCGGDVFNARTYKPPYFPNKCGYSRGEIPSDMLFAALGPQLWNNGAYCGVHFILRCTAGLRTGKCTGTNVRVKVIEGRLGPRAPAFSLSETAAAKLYTGGGARIEWGETK</sequence>
<dbReference type="PROSITE" id="PS50842">
    <property type="entry name" value="EXPANSIN_EG45"/>
    <property type="match status" value="1"/>
</dbReference>
<evidence type="ECO:0000313" key="3">
    <source>
        <dbReference type="EMBL" id="QDH43466.1"/>
    </source>
</evidence>
<dbReference type="InterPro" id="IPR007112">
    <property type="entry name" value="Expansin/allergen_DPBB_dom"/>
</dbReference>
<organism evidence="3">
    <name type="scientific">Venturia pyrina</name>
    <dbReference type="NCBI Taxonomy" id="415593"/>
    <lineage>
        <taxon>Eukaryota</taxon>
        <taxon>Fungi</taxon>
        <taxon>Dikarya</taxon>
        <taxon>Ascomycota</taxon>
        <taxon>Pezizomycotina</taxon>
        <taxon>Dothideomycetes</taxon>
        <taxon>Pleosporomycetidae</taxon>
        <taxon>Venturiales</taxon>
        <taxon>Venturiaceae</taxon>
        <taxon>Venturia</taxon>
    </lineage>
</organism>
<dbReference type="Gene3D" id="2.40.40.10">
    <property type="entry name" value="RlpA-like domain"/>
    <property type="match status" value="1"/>
</dbReference>
<evidence type="ECO:0000256" key="1">
    <source>
        <dbReference type="SAM" id="SignalP"/>
    </source>
</evidence>
<feature type="chain" id="PRO_5022244066" evidence="1">
    <location>
        <begin position="22"/>
        <end position="127"/>
    </location>
</feature>
<dbReference type="EMBL" id="MK287886">
    <property type="protein sequence ID" value="QDH43466.1"/>
    <property type="molecule type" value="Genomic_DNA"/>
</dbReference>
<dbReference type="SUPFAM" id="SSF50685">
    <property type="entry name" value="Barwin-like endoglucanases"/>
    <property type="match status" value="1"/>
</dbReference>